<evidence type="ECO:0000256" key="10">
    <source>
        <dbReference type="RuleBase" id="RU363003"/>
    </source>
</evidence>
<dbReference type="UniPathway" id="UPA00135">
    <property type="reaction ID" value="UER00196"/>
</dbReference>
<evidence type="ECO:0000256" key="4">
    <source>
        <dbReference type="ARBA" id="ARBA00022528"/>
    </source>
</evidence>
<dbReference type="CDD" id="cd12173">
    <property type="entry name" value="PGDH_4"/>
    <property type="match status" value="1"/>
</dbReference>
<keyword evidence="10" id="KW-0718">Serine biosynthesis</keyword>
<dbReference type="CDD" id="cd04902">
    <property type="entry name" value="ACT_3PGDH-xct"/>
    <property type="match status" value="1"/>
</dbReference>
<comment type="caution">
    <text evidence="12">The sequence shown here is derived from an EMBL/GenBank/DDBJ whole genome shotgun (WGS) entry which is preliminary data.</text>
</comment>
<dbReference type="OrthoDB" id="298012at2759"/>
<comment type="pathway">
    <text evidence="2 10">Amino-acid biosynthesis; L-serine biosynthesis; L-serine from 3-phospho-D-glycerate: step 1/3.</text>
</comment>
<keyword evidence="8 10" id="KW-0520">NAD</keyword>
<dbReference type="InterPro" id="IPR045626">
    <property type="entry name" value="PGDH_ASB_dom"/>
</dbReference>
<dbReference type="PANTHER" id="PTHR42938">
    <property type="entry name" value="FORMATE DEHYDROGENASE 1"/>
    <property type="match status" value="1"/>
</dbReference>
<dbReference type="FunFam" id="3.30.70.260:FF:000008">
    <property type="entry name" value="D-3-phosphoglycerate dehydrogenase, chloroplastic"/>
    <property type="match status" value="1"/>
</dbReference>
<dbReference type="SUPFAM" id="SSF55021">
    <property type="entry name" value="ACT-like"/>
    <property type="match status" value="1"/>
</dbReference>
<accession>A0A5J9T372</accession>
<dbReference type="NCBIfam" id="TIGR01327">
    <property type="entry name" value="PGDH"/>
    <property type="match status" value="1"/>
</dbReference>
<dbReference type="InterPro" id="IPR006140">
    <property type="entry name" value="D-isomer_DH_NAD-bd"/>
</dbReference>
<dbReference type="EC" id="1.1.1.95" evidence="10"/>
<dbReference type="InterPro" id="IPR002912">
    <property type="entry name" value="ACT_dom"/>
</dbReference>
<evidence type="ECO:0000256" key="3">
    <source>
        <dbReference type="ARBA" id="ARBA00005854"/>
    </source>
</evidence>
<comment type="subcellular location">
    <subcellularLocation>
        <location evidence="1">Plastid</location>
        <location evidence="1">Chloroplast</location>
    </subcellularLocation>
</comment>
<keyword evidence="6" id="KW-0809">Transit peptide</keyword>
<dbReference type="PROSITE" id="PS00670">
    <property type="entry name" value="D_2_HYDROXYACID_DH_2"/>
    <property type="match status" value="1"/>
</dbReference>
<dbReference type="InterPro" id="IPR029009">
    <property type="entry name" value="ASB_dom_sf"/>
</dbReference>
<dbReference type="Gramene" id="TVU05677">
    <property type="protein sequence ID" value="TVU05677"/>
    <property type="gene ID" value="EJB05_48850"/>
</dbReference>
<evidence type="ECO:0000256" key="1">
    <source>
        <dbReference type="ARBA" id="ARBA00004229"/>
    </source>
</evidence>
<dbReference type="InterPro" id="IPR036291">
    <property type="entry name" value="NAD(P)-bd_dom_sf"/>
</dbReference>
<dbReference type="PROSITE" id="PS00671">
    <property type="entry name" value="D_2_HYDROXYACID_DH_3"/>
    <property type="match status" value="1"/>
</dbReference>
<evidence type="ECO:0000256" key="7">
    <source>
        <dbReference type="ARBA" id="ARBA00023002"/>
    </source>
</evidence>
<keyword evidence="13" id="KW-1185">Reference proteome</keyword>
<evidence type="ECO:0000313" key="13">
    <source>
        <dbReference type="Proteomes" id="UP000324897"/>
    </source>
</evidence>
<dbReference type="PROSITE" id="PS00065">
    <property type="entry name" value="D_2_HYDROXYACID_DH_1"/>
    <property type="match status" value="1"/>
</dbReference>
<dbReference type="Pfam" id="PF02826">
    <property type="entry name" value="2-Hacid_dh_C"/>
    <property type="match status" value="1"/>
</dbReference>
<organism evidence="12 13">
    <name type="scientific">Eragrostis curvula</name>
    <name type="common">weeping love grass</name>
    <dbReference type="NCBI Taxonomy" id="38414"/>
    <lineage>
        <taxon>Eukaryota</taxon>
        <taxon>Viridiplantae</taxon>
        <taxon>Streptophyta</taxon>
        <taxon>Embryophyta</taxon>
        <taxon>Tracheophyta</taxon>
        <taxon>Spermatophyta</taxon>
        <taxon>Magnoliopsida</taxon>
        <taxon>Liliopsida</taxon>
        <taxon>Poales</taxon>
        <taxon>Poaceae</taxon>
        <taxon>PACMAD clade</taxon>
        <taxon>Chloridoideae</taxon>
        <taxon>Eragrostideae</taxon>
        <taxon>Eragrostidinae</taxon>
        <taxon>Eragrostis</taxon>
    </lineage>
</organism>
<evidence type="ECO:0000256" key="2">
    <source>
        <dbReference type="ARBA" id="ARBA00005216"/>
    </source>
</evidence>
<dbReference type="InterPro" id="IPR045865">
    <property type="entry name" value="ACT-like_dom_sf"/>
</dbReference>
<dbReference type="FunFam" id="3.30.1330.90:FF:000003">
    <property type="entry name" value="D-3-phosphoglycerate dehydrogenase"/>
    <property type="match status" value="1"/>
</dbReference>
<dbReference type="FunFam" id="3.40.50.720:FF:000616">
    <property type="entry name" value="D-3-phosphoglycerate dehydrogenase 2 chloroplastic"/>
    <property type="match status" value="1"/>
</dbReference>
<dbReference type="Gene3D" id="3.30.70.260">
    <property type="match status" value="1"/>
</dbReference>
<dbReference type="InterPro" id="IPR006236">
    <property type="entry name" value="PGDH"/>
</dbReference>
<dbReference type="FunFam" id="3.40.50.720:FF:000021">
    <property type="entry name" value="D-3-phosphoglycerate dehydrogenase"/>
    <property type="match status" value="1"/>
</dbReference>
<keyword evidence="5" id="KW-0934">Plastid</keyword>
<dbReference type="GO" id="GO:0051287">
    <property type="term" value="F:NAD binding"/>
    <property type="evidence" value="ECO:0007669"/>
    <property type="project" value="UniProtKB-UniRule"/>
</dbReference>
<dbReference type="InterPro" id="IPR029752">
    <property type="entry name" value="D-isomer_DH_CS1"/>
</dbReference>
<dbReference type="InterPro" id="IPR015878">
    <property type="entry name" value="Ado_hCys_hydrolase_NAD-bd"/>
</dbReference>
<reference evidence="12 13" key="1">
    <citation type="journal article" date="2019" name="Sci. Rep.">
        <title>A high-quality genome of Eragrostis curvula grass provides insights into Poaceae evolution and supports new strategies to enhance forage quality.</title>
        <authorList>
            <person name="Carballo J."/>
            <person name="Santos B.A.C.M."/>
            <person name="Zappacosta D."/>
            <person name="Garbus I."/>
            <person name="Selva J.P."/>
            <person name="Gallo C.A."/>
            <person name="Diaz A."/>
            <person name="Albertini E."/>
            <person name="Caccamo M."/>
            <person name="Echenique V."/>
        </authorList>
    </citation>
    <scope>NUCLEOTIDE SEQUENCE [LARGE SCALE GENOMIC DNA]</scope>
    <source>
        <strain evidence="13">cv. Victoria</strain>
        <tissue evidence="12">Leaf</tissue>
    </source>
</reference>
<protein>
    <recommendedName>
        <fullName evidence="10">D-3-phosphoglycerate dehydrogenase</fullName>
        <ecNumber evidence="10">1.1.1.95</ecNumber>
    </recommendedName>
</protein>
<comment type="catalytic activity">
    <reaction evidence="9 10">
        <text>(2R)-3-phosphoglycerate + NAD(+) = 3-phosphooxypyruvate + NADH + H(+)</text>
        <dbReference type="Rhea" id="RHEA:12641"/>
        <dbReference type="ChEBI" id="CHEBI:15378"/>
        <dbReference type="ChEBI" id="CHEBI:18110"/>
        <dbReference type="ChEBI" id="CHEBI:57540"/>
        <dbReference type="ChEBI" id="CHEBI:57945"/>
        <dbReference type="ChEBI" id="CHEBI:58272"/>
        <dbReference type="EC" id="1.1.1.95"/>
    </reaction>
</comment>
<dbReference type="SUPFAM" id="SSF52283">
    <property type="entry name" value="Formate/glycerate dehydrogenase catalytic domain-like"/>
    <property type="match status" value="1"/>
</dbReference>
<dbReference type="Gene3D" id="3.40.50.720">
    <property type="entry name" value="NAD(P)-binding Rossmann-like Domain"/>
    <property type="match status" value="2"/>
</dbReference>
<dbReference type="InterPro" id="IPR006139">
    <property type="entry name" value="D-isomer_2_OHA_DH_cat_dom"/>
</dbReference>
<dbReference type="SUPFAM" id="SSF143548">
    <property type="entry name" value="Serine metabolism enzymes domain"/>
    <property type="match status" value="1"/>
</dbReference>
<name>A0A5J9T372_9POAL</name>
<evidence type="ECO:0000256" key="5">
    <source>
        <dbReference type="ARBA" id="ARBA00022640"/>
    </source>
</evidence>
<dbReference type="SUPFAM" id="SSF51735">
    <property type="entry name" value="NAD(P)-binding Rossmann-fold domains"/>
    <property type="match status" value="1"/>
</dbReference>
<dbReference type="FunFam" id="3.40.50.720:FF:001839">
    <property type="entry name" value="D-3-phosphoglycerate dehydrogenase 2 chloroplastic"/>
    <property type="match status" value="1"/>
</dbReference>
<dbReference type="GO" id="GO:0006564">
    <property type="term" value="P:L-serine biosynthetic process"/>
    <property type="evidence" value="ECO:0007669"/>
    <property type="project" value="UniProtKB-KW"/>
</dbReference>
<keyword evidence="4" id="KW-0150">Chloroplast</keyword>
<dbReference type="Gene3D" id="3.30.1330.90">
    <property type="entry name" value="D-3-phosphoglycerate dehydrogenase, domain 3"/>
    <property type="match status" value="1"/>
</dbReference>
<evidence type="ECO:0000313" key="12">
    <source>
        <dbReference type="EMBL" id="TVU05677.1"/>
    </source>
</evidence>
<dbReference type="EMBL" id="RWGY01000051">
    <property type="protein sequence ID" value="TVU05677.1"/>
    <property type="molecule type" value="Genomic_DNA"/>
</dbReference>
<evidence type="ECO:0000256" key="8">
    <source>
        <dbReference type="ARBA" id="ARBA00023027"/>
    </source>
</evidence>
<dbReference type="GO" id="GO:0004617">
    <property type="term" value="F:phosphoglycerate dehydrogenase activity"/>
    <property type="evidence" value="ECO:0007669"/>
    <property type="project" value="UniProtKB-EC"/>
</dbReference>
<gene>
    <name evidence="12" type="ORF">EJB05_48850</name>
</gene>
<proteinExistence type="inferred from homology"/>
<keyword evidence="7 10" id="KW-0560">Oxidoreductase</keyword>
<sequence>MAASRALLPSPHATATPARARARLAAAAAAPSSLTFAARRGGARARVVRCAILSSPAPAKAAEEQPTKRISRAGSNGALRPKPAVLVAEKLSEAGLAVLREFADVECAYGMSPAELLAKVAQFDALIVRSGTKVTREVLEAGRGRLRVVGRAGVGIDNVDLQAATEAGCLVVNAPTANTVAAAEHGIALLASMARNVSQADAALKAGKWQRNKYVGVSLVGKTLAIMGFGKVGSEVARRAKGLGMHVIAHDPYAPADRARAIGAELVSFDEAITRADFISLHMPLIPTTNKVFNDESFGKMKTGVRIINVARGGVIDEDALVRALDSGKVAQAALDVFTVEPPAKDSKLVLHENVTVTPHLGASTVEAQEGVAIEIAEAVVGALKGELAATAVNAPMVPAEVMSELAPYVSLAEKLGRLAVQLVAGETGIKGVKVVYTTTRGPDDLDTRLLRAMVTKGIVEPVSSTFVNLVNADYTAKQRGLRIAEERVSHDSATAEAPLESIQVRLSQVQSKFAGAISDGGDIVLEGRVKYGVPHLTLVGPYEVDVSLEGNLILCRQIDQPGMIGKVGNILGQRNVNISFMSVGRTFRGKQAIMAIGVDEEPNKETLDKIGAIPAIEEFVFLEL</sequence>
<dbReference type="Pfam" id="PF19304">
    <property type="entry name" value="PGDH_inter"/>
    <property type="match status" value="1"/>
</dbReference>
<dbReference type="AlphaFoldDB" id="A0A5J9T372"/>
<evidence type="ECO:0000256" key="6">
    <source>
        <dbReference type="ARBA" id="ARBA00022946"/>
    </source>
</evidence>
<keyword evidence="10" id="KW-0028">Amino-acid biosynthesis</keyword>
<feature type="domain" description="ACT" evidence="11">
    <location>
        <begin position="553"/>
        <end position="625"/>
    </location>
</feature>
<dbReference type="PROSITE" id="PS51671">
    <property type="entry name" value="ACT"/>
    <property type="match status" value="1"/>
</dbReference>
<dbReference type="PANTHER" id="PTHR42938:SF20">
    <property type="entry name" value="D-3-PHOSPHOGLYCERATE DEHYDROGENASE"/>
    <property type="match status" value="1"/>
</dbReference>
<evidence type="ECO:0000256" key="9">
    <source>
        <dbReference type="ARBA" id="ARBA00048731"/>
    </source>
</evidence>
<evidence type="ECO:0000259" key="11">
    <source>
        <dbReference type="PROSITE" id="PS51671"/>
    </source>
</evidence>
<dbReference type="Pfam" id="PF00389">
    <property type="entry name" value="2-Hacid_dh"/>
    <property type="match status" value="1"/>
</dbReference>
<dbReference type="GO" id="GO:0009570">
    <property type="term" value="C:chloroplast stroma"/>
    <property type="evidence" value="ECO:0007669"/>
    <property type="project" value="TreeGrafter"/>
</dbReference>
<comment type="similarity">
    <text evidence="3 10">Belongs to the D-isomer specific 2-hydroxyacid dehydrogenase family.</text>
</comment>
<dbReference type="SMART" id="SM00997">
    <property type="entry name" value="AdoHcyase_NAD"/>
    <property type="match status" value="1"/>
</dbReference>
<dbReference type="Proteomes" id="UP000324897">
    <property type="component" value="Unassembled WGS sequence"/>
</dbReference>
<dbReference type="Pfam" id="PF01842">
    <property type="entry name" value="ACT"/>
    <property type="match status" value="1"/>
</dbReference>
<dbReference type="InterPro" id="IPR029753">
    <property type="entry name" value="D-isomer_DH_CS"/>
</dbReference>